<dbReference type="AlphaFoldDB" id="A0A366DN75"/>
<dbReference type="Proteomes" id="UP000252586">
    <property type="component" value="Unassembled WGS sequence"/>
</dbReference>
<protein>
    <submittedName>
        <fullName evidence="1">Uncharacterized protein</fullName>
    </submittedName>
</protein>
<sequence>MSDQSGAPVSFSEVKPYDVVETLGELRGPEHGVLHLPTELAWGGRTEFDLDDAYDRTAVYKIVLEEGTRRHLRELISGRLLAAVWGQMRPARQVRALWERQFPQLRASA</sequence>
<accession>A0A366DN75</accession>
<comment type="caution">
    <text evidence="1">The sequence shown here is derived from an EMBL/GenBank/DDBJ whole genome shotgun (WGS) entry which is preliminary data.</text>
</comment>
<dbReference type="STRING" id="1210090.GCA_001613185_05796"/>
<dbReference type="OrthoDB" id="3296614at2"/>
<name>A0A366DN75_9NOCA</name>
<evidence type="ECO:0000313" key="1">
    <source>
        <dbReference type="EMBL" id="RBO90899.1"/>
    </source>
</evidence>
<keyword evidence="2" id="KW-1185">Reference proteome</keyword>
<organism evidence="1 2">
    <name type="scientific">Nocardia puris</name>
    <dbReference type="NCBI Taxonomy" id="208602"/>
    <lineage>
        <taxon>Bacteria</taxon>
        <taxon>Bacillati</taxon>
        <taxon>Actinomycetota</taxon>
        <taxon>Actinomycetes</taxon>
        <taxon>Mycobacteriales</taxon>
        <taxon>Nocardiaceae</taxon>
        <taxon>Nocardia</taxon>
    </lineage>
</organism>
<evidence type="ECO:0000313" key="2">
    <source>
        <dbReference type="Proteomes" id="UP000252586"/>
    </source>
</evidence>
<dbReference type="RefSeq" id="WP_067513226.1">
    <property type="nucleotide sequence ID" value="NZ_QNRE01000005.1"/>
</dbReference>
<gene>
    <name evidence="1" type="ORF">DFR74_105305</name>
</gene>
<proteinExistence type="predicted"/>
<reference evidence="1 2" key="1">
    <citation type="submission" date="2018-06" db="EMBL/GenBank/DDBJ databases">
        <title>Genomic Encyclopedia of Type Strains, Phase IV (KMG-IV): sequencing the most valuable type-strain genomes for metagenomic binning, comparative biology and taxonomic classification.</title>
        <authorList>
            <person name="Goeker M."/>
        </authorList>
    </citation>
    <scope>NUCLEOTIDE SEQUENCE [LARGE SCALE GENOMIC DNA]</scope>
    <source>
        <strain evidence="1 2">DSM 44599</strain>
    </source>
</reference>
<dbReference type="EMBL" id="QNRE01000005">
    <property type="protein sequence ID" value="RBO90899.1"/>
    <property type="molecule type" value="Genomic_DNA"/>
</dbReference>